<evidence type="ECO:0000256" key="3">
    <source>
        <dbReference type="ARBA" id="ARBA00022475"/>
    </source>
</evidence>
<dbReference type="GO" id="GO:0043953">
    <property type="term" value="P:protein transport by the Tat complex"/>
    <property type="evidence" value="ECO:0007669"/>
    <property type="project" value="InterPro"/>
</dbReference>
<evidence type="ECO:0000256" key="1">
    <source>
        <dbReference type="ARBA" id="ARBA00004167"/>
    </source>
</evidence>
<evidence type="ECO:0000256" key="2">
    <source>
        <dbReference type="ARBA" id="ARBA00022448"/>
    </source>
</evidence>
<feature type="compositionally biased region" description="Basic and acidic residues" evidence="9">
    <location>
        <begin position="71"/>
        <end position="100"/>
    </location>
</feature>
<evidence type="ECO:0000313" key="11">
    <source>
        <dbReference type="Proteomes" id="UP000009881"/>
    </source>
</evidence>
<name>K9H058_9PROT</name>
<keyword evidence="7" id="KW-0811">Translocation</keyword>
<dbReference type="InterPro" id="IPR018448">
    <property type="entry name" value="TatB"/>
</dbReference>
<dbReference type="InterPro" id="IPR003369">
    <property type="entry name" value="TatA/B/E"/>
</dbReference>
<protein>
    <submittedName>
        <fullName evidence="10">Twin-arginine translocation protein TatB</fullName>
    </submittedName>
</protein>
<dbReference type="Proteomes" id="UP000009881">
    <property type="component" value="Unassembled WGS sequence"/>
</dbReference>
<dbReference type="STRING" id="1238182.C882_3958"/>
<evidence type="ECO:0000256" key="5">
    <source>
        <dbReference type="ARBA" id="ARBA00022927"/>
    </source>
</evidence>
<dbReference type="Pfam" id="PF02416">
    <property type="entry name" value="TatA_B_E"/>
    <property type="match status" value="1"/>
</dbReference>
<evidence type="ECO:0000256" key="9">
    <source>
        <dbReference type="SAM" id="MobiDB-lite"/>
    </source>
</evidence>
<evidence type="ECO:0000256" key="8">
    <source>
        <dbReference type="ARBA" id="ARBA00023136"/>
    </source>
</evidence>
<keyword evidence="6" id="KW-1133">Transmembrane helix</keyword>
<keyword evidence="11" id="KW-1185">Reference proteome</keyword>
<reference evidence="10 11" key="1">
    <citation type="journal article" date="2013" name="Genome Announc.">
        <title>Draft Genome Sequence of an Alphaproteobacterium, Caenispirillum salinarum AK4(T), Isolated from a Solar Saltern.</title>
        <authorList>
            <person name="Khatri I."/>
            <person name="Singh A."/>
            <person name="Korpole S."/>
            <person name="Pinnaka A.K."/>
            <person name="Subramanian S."/>
        </authorList>
    </citation>
    <scope>NUCLEOTIDE SEQUENCE [LARGE SCALE GENOMIC DNA]</scope>
    <source>
        <strain evidence="10 11">AK4</strain>
    </source>
</reference>
<feature type="compositionally biased region" description="Low complexity" evidence="9">
    <location>
        <begin position="122"/>
        <end position="142"/>
    </location>
</feature>
<evidence type="ECO:0000256" key="4">
    <source>
        <dbReference type="ARBA" id="ARBA00022692"/>
    </source>
</evidence>
<comment type="subcellular location">
    <subcellularLocation>
        <location evidence="1">Membrane</location>
        <topology evidence="1">Single-pass membrane protein</topology>
    </subcellularLocation>
</comment>
<comment type="caution">
    <text evidence="10">The sequence shown here is derived from an EMBL/GenBank/DDBJ whole genome shotgun (WGS) entry which is preliminary data.</text>
</comment>
<evidence type="ECO:0000256" key="7">
    <source>
        <dbReference type="ARBA" id="ARBA00023010"/>
    </source>
</evidence>
<keyword evidence="5" id="KW-0653">Protein transport</keyword>
<keyword evidence="3" id="KW-1003">Cell membrane</keyword>
<dbReference type="PANTHER" id="PTHR33162:SF1">
    <property type="entry name" value="SEC-INDEPENDENT PROTEIN TRANSLOCASE PROTEIN TATA, CHLOROPLASTIC"/>
    <property type="match status" value="1"/>
</dbReference>
<sequence length="166" mass="18057">MGWPELGMIVVLAILILGPKELPTAMRTIAKWVKRIRGMAREFQGHLDDVVREAELQEVRDGLNKAKRMDLGREIEKEVDPTGEFTKDLNDARKDLDLKSVPRQTKTAAENRPTEDPARPIADAAEPVEPAKAPSSPSSASPDAREPEPASASTEPNRSAGGEKGA</sequence>
<dbReference type="Gene3D" id="1.20.5.3310">
    <property type="match status" value="1"/>
</dbReference>
<dbReference type="NCBIfam" id="TIGR01410">
    <property type="entry name" value="tatB"/>
    <property type="match status" value="1"/>
</dbReference>
<evidence type="ECO:0000256" key="6">
    <source>
        <dbReference type="ARBA" id="ARBA00022989"/>
    </source>
</evidence>
<dbReference type="EMBL" id="ANHY01000006">
    <property type="protein sequence ID" value="EKV31585.1"/>
    <property type="molecule type" value="Genomic_DNA"/>
</dbReference>
<organism evidence="10 11">
    <name type="scientific">Caenispirillum salinarum AK4</name>
    <dbReference type="NCBI Taxonomy" id="1238182"/>
    <lineage>
        <taxon>Bacteria</taxon>
        <taxon>Pseudomonadati</taxon>
        <taxon>Pseudomonadota</taxon>
        <taxon>Alphaproteobacteria</taxon>
        <taxon>Rhodospirillales</taxon>
        <taxon>Novispirillaceae</taxon>
        <taxon>Caenispirillum</taxon>
    </lineage>
</organism>
<dbReference type="GO" id="GO:0008320">
    <property type="term" value="F:protein transmembrane transporter activity"/>
    <property type="evidence" value="ECO:0007669"/>
    <property type="project" value="InterPro"/>
</dbReference>
<dbReference type="AlphaFoldDB" id="K9H058"/>
<keyword evidence="4" id="KW-0812">Transmembrane</keyword>
<dbReference type="GO" id="GO:0016020">
    <property type="term" value="C:membrane"/>
    <property type="evidence" value="ECO:0007669"/>
    <property type="project" value="UniProtKB-SubCell"/>
</dbReference>
<dbReference type="eggNOG" id="COG1826">
    <property type="taxonomic scope" value="Bacteria"/>
</dbReference>
<accession>K9H058</accession>
<dbReference type="PANTHER" id="PTHR33162">
    <property type="entry name" value="SEC-INDEPENDENT PROTEIN TRANSLOCASE PROTEIN TATA, CHLOROPLASTIC"/>
    <property type="match status" value="1"/>
</dbReference>
<keyword evidence="2" id="KW-0813">Transport</keyword>
<evidence type="ECO:0000313" key="10">
    <source>
        <dbReference type="EMBL" id="EKV31585.1"/>
    </source>
</evidence>
<proteinExistence type="predicted"/>
<dbReference type="PRINTS" id="PR01506">
    <property type="entry name" value="TATBPROTEIN"/>
</dbReference>
<gene>
    <name evidence="10" type="ORF">C882_3958</name>
</gene>
<keyword evidence="8" id="KW-0472">Membrane</keyword>
<feature type="region of interest" description="Disordered" evidence="9">
    <location>
        <begin position="71"/>
        <end position="166"/>
    </location>
</feature>